<evidence type="ECO:0000313" key="2">
    <source>
        <dbReference type="EMBL" id="KAF7433903.1"/>
    </source>
</evidence>
<dbReference type="Proteomes" id="UP000600918">
    <property type="component" value="Unassembled WGS sequence"/>
</dbReference>
<dbReference type="EMBL" id="JACSDY010000002">
    <property type="protein sequence ID" value="KAF7433903.1"/>
    <property type="molecule type" value="Genomic_DNA"/>
</dbReference>
<keyword evidence="3" id="KW-1185">Reference proteome</keyword>
<feature type="compositionally biased region" description="Basic and acidic residues" evidence="1">
    <location>
        <begin position="12"/>
        <end position="24"/>
    </location>
</feature>
<dbReference type="AlphaFoldDB" id="A0A834P9G3"/>
<feature type="region of interest" description="Disordered" evidence="1">
    <location>
        <begin position="11"/>
        <end position="32"/>
    </location>
</feature>
<sequence length="122" mass="13794">MELRRLCMQRRRPFERNEAKDKGEGGGGEGEFPRSWKYKASLYVEASARASTRYVARTNDARTKKEIGADAADSEASLEIIPMYQGRSHIIALNDQRTDHASLFQVLLPLALAIDLAIVNRW</sequence>
<gene>
    <name evidence="2" type="ORF">H0235_002094</name>
</gene>
<proteinExistence type="predicted"/>
<evidence type="ECO:0000256" key="1">
    <source>
        <dbReference type="SAM" id="MobiDB-lite"/>
    </source>
</evidence>
<name>A0A834P9G3_VESPE</name>
<accession>A0A834P9G3</accession>
<comment type="caution">
    <text evidence="2">The sequence shown here is derived from an EMBL/GenBank/DDBJ whole genome shotgun (WGS) entry which is preliminary data.</text>
</comment>
<reference evidence="2" key="1">
    <citation type="journal article" date="2020" name="G3 (Bethesda)">
        <title>High-Quality Assemblies for Three Invasive Social Wasps from the &lt;i&gt;Vespula&lt;/i&gt; Genus.</title>
        <authorList>
            <person name="Harrop T.W.R."/>
            <person name="Guhlin J."/>
            <person name="McLaughlin G.M."/>
            <person name="Permina E."/>
            <person name="Stockwell P."/>
            <person name="Gilligan J."/>
            <person name="Le Lec M.F."/>
            <person name="Gruber M.A.M."/>
            <person name="Quinn O."/>
            <person name="Lovegrove M."/>
            <person name="Duncan E.J."/>
            <person name="Remnant E.J."/>
            <person name="Van Eeckhoven J."/>
            <person name="Graham B."/>
            <person name="Knapp R.A."/>
            <person name="Langford K.W."/>
            <person name="Kronenberg Z."/>
            <person name="Press M.O."/>
            <person name="Eacker S.M."/>
            <person name="Wilson-Rankin E.E."/>
            <person name="Purcell J."/>
            <person name="Lester P.J."/>
            <person name="Dearden P.K."/>
        </authorList>
    </citation>
    <scope>NUCLEOTIDE SEQUENCE</scope>
    <source>
        <strain evidence="2">Volc-1</strain>
    </source>
</reference>
<protein>
    <submittedName>
        <fullName evidence="2">Uncharacterized protein</fullName>
    </submittedName>
</protein>
<organism evidence="2 3">
    <name type="scientific">Vespula pensylvanica</name>
    <name type="common">Western yellow jacket</name>
    <name type="synonym">Wasp</name>
    <dbReference type="NCBI Taxonomy" id="30213"/>
    <lineage>
        <taxon>Eukaryota</taxon>
        <taxon>Metazoa</taxon>
        <taxon>Ecdysozoa</taxon>
        <taxon>Arthropoda</taxon>
        <taxon>Hexapoda</taxon>
        <taxon>Insecta</taxon>
        <taxon>Pterygota</taxon>
        <taxon>Neoptera</taxon>
        <taxon>Endopterygota</taxon>
        <taxon>Hymenoptera</taxon>
        <taxon>Apocrita</taxon>
        <taxon>Aculeata</taxon>
        <taxon>Vespoidea</taxon>
        <taxon>Vespidae</taxon>
        <taxon>Vespinae</taxon>
        <taxon>Vespula</taxon>
    </lineage>
</organism>
<evidence type="ECO:0000313" key="3">
    <source>
        <dbReference type="Proteomes" id="UP000600918"/>
    </source>
</evidence>